<accession>A0A9P6ZQ20</accession>
<evidence type="ECO:0008006" key="3">
    <source>
        <dbReference type="Google" id="ProtNLM"/>
    </source>
</evidence>
<reference evidence="1" key="1">
    <citation type="journal article" date="2020" name="New Phytol.">
        <title>Comparative genomics reveals dynamic genome evolution in host specialist ectomycorrhizal fungi.</title>
        <authorList>
            <person name="Lofgren L.A."/>
            <person name="Nguyen N.H."/>
            <person name="Vilgalys R."/>
            <person name="Ruytinx J."/>
            <person name="Liao H.L."/>
            <person name="Branco S."/>
            <person name="Kuo A."/>
            <person name="LaButti K."/>
            <person name="Lipzen A."/>
            <person name="Andreopoulos W."/>
            <person name="Pangilinan J."/>
            <person name="Riley R."/>
            <person name="Hundley H."/>
            <person name="Na H."/>
            <person name="Barry K."/>
            <person name="Grigoriev I.V."/>
            <person name="Stajich J.E."/>
            <person name="Kennedy P.G."/>
        </authorList>
    </citation>
    <scope>NUCLEOTIDE SEQUENCE</scope>
    <source>
        <strain evidence="1">DOB743</strain>
    </source>
</reference>
<keyword evidence="2" id="KW-1185">Reference proteome</keyword>
<evidence type="ECO:0000313" key="1">
    <source>
        <dbReference type="EMBL" id="KAG1774577.1"/>
    </source>
</evidence>
<gene>
    <name evidence="1" type="ORF">EV702DRAFT_1122957</name>
</gene>
<evidence type="ECO:0000313" key="2">
    <source>
        <dbReference type="Proteomes" id="UP000714275"/>
    </source>
</evidence>
<dbReference type="AlphaFoldDB" id="A0A9P6ZQ20"/>
<proteinExistence type="predicted"/>
<protein>
    <recommendedName>
        <fullName evidence="3">F-box domain-containing protein</fullName>
    </recommendedName>
</protein>
<dbReference type="EMBL" id="JABBWD010000040">
    <property type="protein sequence ID" value="KAG1774577.1"/>
    <property type="molecule type" value="Genomic_DNA"/>
</dbReference>
<feature type="non-terminal residue" evidence="1">
    <location>
        <position position="1"/>
    </location>
</feature>
<name>A0A9P6ZQ20_9AGAM</name>
<dbReference type="OrthoDB" id="2648208at2759"/>
<sequence>MVQHTMCIYCCGREATIDKPTTRVRFSDLPPAVSLLILKYVAQIAQPTFTQKERYADKNPYSTALTLCRVSRVVRRAVLPELLRTILLRQSHSLKAFANALRIQKAYAKKGSDLFFDYTSVVQRLWIRDHNVTEQILQDSKLKPIMSVLVPVLLAAPALAIDSGHLKVVVQCMEDAWTSRADPDVDHKSSPFPGKTQSLTILGHCTDDEIFEQIRKGSGFLASIPRLTYLVDMGIDGDKFRDISRGEKSPEDALEVWMRDIPWACMKSLETFSVAYPHLDAIYDIRRYMAEAKGLVVHVERLTVSASLFRQDPESFPWVTPPFPVTGPGEKSIQSDGVCVEVTRGRELFWQYLYPWDKVWACGL</sequence>
<dbReference type="Proteomes" id="UP000714275">
    <property type="component" value="Unassembled WGS sequence"/>
</dbReference>
<comment type="caution">
    <text evidence="1">The sequence shown here is derived from an EMBL/GenBank/DDBJ whole genome shotgun (WGS) entry which is preliminary data.</text>
</comment>
<organism evidence="1 2">
    <name type="scientific">Suillus placidus</name>
    <dbReference type="NCBI Taxonomy" id="48579"/>
    <lineage>
        <taxon>Eukaryota</taxon>
        <taxon>Fungi</taxon>
        <taxon>Dikarya</taxon>
        <taxon>Basidiomycota</taxon>
        <taxon>Agaricomycotina</taxon>
        <taxon>Agaricomycetes</taxon>
        <taxon>Agaricomycetidae</taxon>
        <taxon>Boletales</taxon>
        <taxon>Suillineae</taxon>
        <taxon>Suillaceae</taxon>
        <taxon>Suillus</taxon>
    </lineage>
</organism>